<dbReference type="InterPro" id="IPR032416">
    <property type="entry name" value="Peptidase_M24_C"/>
</dbReference>
<evidence type="ECO:0000313" key="7">
    <source>
        <dbReference type="EMBL" id="TCO75218.1"/>
    </source>
</evidence>
<dbReference type="Proteomes" id="UP000294919">
    <property type="component" value="Unassembled WGS sequence"/>
</dbReference>
<reference evidence="7 8" key="1">
    <citation type="submission" date="2019-03" db="EMBL/GenBank/DDBJ databases">
        <title>Genomic Encyclopedia of Type Strains, Phase IV (KMG-IV): sequencing the most valuable type-strain genomes for metagenomic binning, comparative biology and taxonomic classification.</title>
        <authorList>
            <person name="Goeker M."/>
        </authorList>
    </citation>
    <scope>NUCLEOTIDE SEQUENCE [LARGE SCALE GENOMIC DNA]</scope>
    <source>
        <strain evidence="7 8">DSM 102940</strain>
    </source>
</reference>
<feature type="domain" description="Peptidase M24" evidence="4">
    <location>
        <begin position="309"/>
        <end position="524"/>
    </location>
</feature>
<dbReference type="Gene3D" id="3.90.230.10">
    <property type="entry name" value="Creatinase/methionine aminopeptidase superfamily"/>
    <property type="match status" value="1"/>
</dbReference>
<dbReference type="SUPFAM" id="SSF55920">
    <property type="entry name" value="Creatinase/aminopeptidase"/>
    <property type="match status" value="1"/>
</dbReference>
<evidence type="ECO:0000259" key="5">
    <source>
        <dbReference type="Pfam" id="PF01321"/>
    </source>
</evidence>
<evidence type="ECO:0000313" key="8">
    <source>
        <dbReference type="Proteomes" id="UP000294919"/>
    </source>
</evidence>
<dbReference type="Pfam" id="PF01321">
    <property type="entry name" value="Creatinase_N"/>
    <property type="match status" value="1"/>
</dbReference>
<comment type="similarity">
    <text evidence="1">Belongs to the peptidase M24B family.</text>
</comment>
<dbReference type="Pfam" id="PF16188">
    <property type="entry name" value="Peptidase_M24_C"/>
    <property type="match status" value="1"/>
</dbReference>
<name>A0A4R2KY64_9FIRM</name>
<dbReference type="FunFam" id="3.40.350.10:FF:000003">
    <property type="entry name" value="Xaa-pro aminopeptidase P"/>
    <property type="match status" value="1"/>
</dbReference>
<dbReference type="InterPro" id="IPR029149">
    <property type="entry name" value="Creatin/AminoP/Spt16_N"/>
</dbReference>
<organism evidence="7 8">
    <name type="scientific">Marinisporobacter balticus</name>
    <dbReference type="NCBI Taxonomy" id="2018667"/>
    <lineage>
        <taxon>Bacteria</taxon>
        <taxon>Bacillati</taxon>
        <taxon>Bacillota</taxon>
        <taxon>Clostridia</taxon>
        <taxon>Peptostreptococcales</taxon>
        <taxon>Thermotaleaceae</taxon>
        <taxon>Marinisporobacter</taxon>
    </lineage>
</organism>
<evidence type="ECO:0000256" key="1">
    <source>
        <dbReference type="ARBA" id="ARBA00008766"/>
    </source>
</evidence>
<dbReference type="Pfam" id="PF16189">
    <property type="entry name" value="Creatinase_N_2"/>
    <property type="match status" value="1"/>
</dbReference>
<dbReference type="SUPFAM" id="SSF53092">
    <property type="entry name" value="Creatinase/prolidase N-terminal domain"/>
    <property type="match status" value="2"/>
</dbReference>
<dbReference type="EMBL" id="SLWV01000009">
    <property type="protein sequence ID" value="TCO75218.1"/>
    <property type="molecule type" value="Genomic_DNA"/>
</dbReference>
<evidence type="ECO:0000256" key="3">
    <source>
        <dbReference type="ARBA" id="ARBA00022801"/>
    </source>
</evidence>
<keyword evidence="8" id="KW-1185">Reference proteome</keyword>
<dbReference type="RefSeq" id="WP_132244627.1">
    <property type="nucleotide sequence ID" value="NZ_SLWV01000009.1"/>
</dbReference>
<proteinExistence type="inferred from homology"/>
<dbReference type="FunFam" id="3.90.230.10:FF:000009">
    <property type="entry name" value="xaa-Pro aminopeptidase 2"/>
    <property type="match status" value="1"/>
</dbReference>
<feature type="domain" description="Peptidase M24 C-terminal" evidence="6">
    <location>
        <begin position="532"/>
        <end position="592"/>
    </location>
</feature>
<dbReference type="InterPro" id="IPR033740">
    <property type="entry name" value="Pept_M24B"/>
</dbReference>
<gene>
    <name evidence="7" type="ORF">EV214_10953</name>
</gene>
<dbReference type="GO" id="GO:0005737">
    <property type="term" value="C:cytoplasm"/>
    <property type="evidence" value="ECO:0007669"/>
    <property type="project" value="UniProtKB-ARBA"/>
</dbReference>
<dbReference type="PANTHER" id="PTHR43763:SF6">
    <property type="entry name" value="XAA-PRO AMINOPEPTIDASE 1"/>
    <property type="match status" value="1"/>
</dbReference>
<dbReference type="PANTHER" id="PTHR43763">
    <property type="entry name" value="XAA-PRO AMINOPEPTIDASE 1"/>
    <property type="match status" value="1"/>
</dbReference>
<dbReference type="InterPro" id="IPR000587">
    <property type="entry name" value="Creatinase_N"/>
</dbReference>
<feature type="domain" description="Creatinase N-terminal" evidence="5">
    <location>
        <begin position="7"/>
        <end position="131"/>
    </location>
</feature>
<keyword evidence="3" id="KW-0378">Hydrolase</keyword>
<accession>A0A4R2KY64</accession>
<keyword evidence="7" id="KW-0031">Aminopeptidase</keyword>
<dbReference type="GO" id="GO:0070006">
    <property type="term" value="F:metalloaminopeptidase activity"/>
    <property type="evidence" value="ECO:0007669"/>
    <property type="project" value="InterPro"/>
</dbReference>
<dbReference type="CDD" id="cd01085">
    <property type="entry name" value="APP"/>
    <property type="match status" value="1"/>
</dbReference>
<evidence type="ECO:0000259" key="6">
    <source>
        <dbReference type="Pfam" id="PF16188"/>
    </source>
</evidence>
<sequence length="592" mass="67701">MNIKEKINSLRQWMCSKNIDAYIIPSFDAHQSEYVAEHWKSRTFISGFTGSAGTVVVTKDKAGLWTDGRYFIQAEKQLEGSGIKLFKMMQPNVPTYVDWIYALLNPGGTVGFDGKVFPTSTVKSMEKKYARKNIRINAEYDLIDFIWDDRPASPLDTIFTHPIKYAGKSRTEKIDQVRAHMQKKDVTHYLLGSLDDIAWLFNIRGNDIHCSPVAISYALISQNEANLFIDHRKVPKDIRQELEDADIIIKEYNEIENCLKNLKNTDRVLLDPDKINIWLYHAIPNACEKIEQLNITTSLKAVKNPIEIENIKNCHIRDGVYMVKLLHWLDQNLGKEKITEITVDEKLTAIKAQDDQFVGLSFDTIAGYKDHAAMMHYKATPEITYELEKEGFLLLDAGSQYFDGTTDITRTIALGTLSEEEKIDFTLVLKGHIALTISNFLYGSTGERMDILARMPLWEHGIDYKCGTGHGVGFFLNVHEGPHSISPRVNTTILEKGMIVTNEPGVYKQGKHGIRTENILLITEDSKTDSGQFMKFETISFCPIDLEGIIPEMLIEKERDWLNTYHKNVYEKLSPYLNEEEKAWLKQETRAI</sequence>
<evidence type="ECO:0000259" key="4">
    <source>
        <dbReference type="Pfam" id="PF00557"/>
    </source>
</evidence>
<dbReference type="GO" id="GO:0046872">
    <property type="term" value="F:metal ion binding"/>
    <property type="evidence" value="ECO:0007669"/>
    <property type="project" value="UniProtKB-KW"/>
</dbReference>
<keyword evidence="7" id="KW-0645">Protease</keyword>
<keyword evidence="2" id="KW-0479">Metal-binding</keyword>
<protein>
    <submittedName>
        <fullName evidence="7">Xaa-Pro aminopeptidase</fullName>
    </submittedName>
</protein>
<dbReference type="Gene3D" id="3.40.350.10">
    <property type="entry name" value="Creatinase/prolidase N-terminal domain"/>
    <property type="match status" value="2"/>
</dbReference>
<comment type="caution">
    <text evidence="7">The sequence shown here is derived from an EMBL/GenBank/DDBJ whole genome shotgun (WGS) entry which is preliminary data.</text>
</comment>
<dbReference type="OrthoDB" id="9806388at2"/>
<dbReference type="InterPro" id="IPR000994">
    <property type="entry name" value="Pept_M24"/>
</dbReference>
<dbReference type="InterPro" id="IPR050422">
    <property type="entry name" value="X-Pro_aminopeptidase_P"/>
</dbReference>
<dbReference type="Pfam" id="PF00557">
    <property type="entry name" value="Peptidase_M24"/>
    <property type="match status" value="1"/>
</dbReference>
<evidence type="ECO:0000256" key="2">
    <source>
        <dbReference type="ARBA" id="ARBA00022723"/>
    </source>
</evidence>
<dbReference type="InterPro" id="IPR036005">
    <property type="entry name" value="Creatinase/aminopeptidase-like"/>
</dbReference>
<dbReference type="AlphaFoldDB" id="A0A4R2KY64"/>